<dbReference type="Proteomes" id="UP001172721">
    <property type="component" value="Unassembled WGS sequence"/>
</dbReference>
<organism evidence="2 3">
    <name type="scientific">Fictibacillus fluitans</name>
    <dbReference type="NCBI Taxonomy" id="3058422"/>
    <lineage>
        <taxon>Bacteria</taxon>
        <taxon>Bacillati</taxon>
        <taxon>Bacillota</taxon>
        <taxon>Bacilli</taxon>
        <taxon>Bacillales</taxon>
        <taxon>Fictibacillaceae</taxon>
        <taxon>Fictibacillus</taxon>
    </lineage>
</organism>
<evidence type="ECO:0000313" key="2">
    <source>
        <dbReference type="EMBL" id="MDN4524999.1"/>
    </source>
</evidence>
<protein>
    <submittedName>
        <fullName evidence="2">MEDS domain-containing protein</fullName>
    </submittedName>
</protein>
<keyword evidence="3" id="KW-1185">Reference proteome</keyword>
<comment type="caution">
    <text evidence="2">The sequence shown here is derived from an EMBL/GenBank/DDBJ whole genome shotgun (WGS) entry which is preliminary data.</text>
</comment>
<evidence type="ECO:0000313" key="3">
    <source>
        <dbReference type="Proteomes" id="UP001172721"/>
    </source>
</evidence>
<reference evidence="2" key="1">
    <citation type="submission" date="2023-07" db="EMBL/GenBank/DDBJ databases">
        <title>Fictibacillus sp. isolated from freshwater pond.</title>
        <authorList>
            <person name="Kirdat K."/>
            <person name="Bhat A."/>
            <person name="Mourya A."/>
            <person name="Yadav A."/>
        </authorList>
    </citation>
    <scope>NUCLEOTIDE SEQUENCE</scope>
    <source>
        <strain evidence="2">NE201</strain>
    </source>
</reference>
<dbReference type="InterPro" id="IPR025847">
    <property type="entry name" value="MEDS_domain"/>
</dbReference>
<dbReference type="Pfam" id="PF14417">
    <property type="entry name" value="MEDS"/>
    <property type="match status" value="1"/>
</dbReference>
<gene>
    <name evidence="2" type="ORF">QYB97_10955</name>
</gene>
<name>A0ABT8HW39_9BACL</name>
<proteinExistence type="predicted"/>
<evidence type="ECO:0000259" key="1">
    <source>
        <dbReference type="Pfam" id="PF14417"/>
    </source>
</evidence>
<accession>A0ABT8HW39</accession>
<dbReference type="RefSeq" id="WP_301166042.1">
    <property type="nucleotide sequence ID" value="NZ_JAUHTR010000005.1"/>
</dbReference>
<dbReference type="EMBL" id="JAUHTR010000005">
    <property type="protein sequence ID" value="MDN4524999.1"/>
    <property type="molecule type" value="Genomic_DNA"/>
</dbReference>
<feature type="domain" description="MEDS" evidence="1">
    <location>
        <begin position="20"/>
        <end position="172"/>
    </location>
</feature>
<sequence>MNKKLAHFTQPEPLKDEGIHIFYYSDRVEDYVQNAVSYIIAGIEQEEYILFLENERIIPMIQKELENALTPEQLKNVHFINNFDFYFWNGNFYPETILSNFSKIVTPLIETDKAVRTWGHVEWGSQEEFEETLEKFEIEVDQMLKNVRVITVCAYNAERVSDDLKDKLMRYHDYFMTDEDVRPVKH</sequence>